<reference evidence="1 2" key="1">
    <citation type="submission" date="2015-11" db="EMBL/GenBank/DDBJ databases">
        <authorList>
            <person name="Kook J.-K."/>
            <person name="Park S.-N."/>
            <person name="Lim Y.K."/>
            <person name="Jo E."/>
        </authorList>
    </citation>
    <scope>NUCLEOTIDE SEQUENCE [LARGE SCALE GENOMIC DNA]</scope>
    <source>
        <strain evidence="1 2">ChDC F306</strain>
    </source>
</reference>
<organism evidence="1 2">
    <name type="scientific">Fusobacterium nucleatum subsp. polymorphum</name>
    <name type="common">Fusobacterium polymorphum</name>
    <dbReference type="NCBI Taxonomy" id="76857"/>
    <lineage>
        <taxon>Bacteria</taxon>
        <taxon>Fusobacteriati</taxon>
        <taxon>Fusobacteriota</taxon>
        <taxon>Fusobacteriia</taxon>
        <taxon>Fusobacteriales</taxon>
        <taxon>Fusobacteriaceae</taxon>
        <taxon>Fusobacterium</taxon>
    </lineage>
</organism>
<proteinExistence type="predicted"/>
<protein>
    <submittedName>
        <fullName evidence="1">Uncharacterized protein</fullName>
    </submittedName>
</protein>
<name>A0AAC8WFI6_FUSNP</name>
<evidence type="ECO:0000313" key="1">
    <source>
        <dbReference type="EMBL" id="ALM94250.1"/>
    </source>
</evidence>
<dbReference type="RefSeq" id="WP_032835909.1">
    <property type="nucleotide sequence ID" value="NZ_CP013121.1"/>
</dbReference>
<dbReference type="EMBL" id="CP013121">
    <property type="protein sequence ID" value="ALM94250.1"/>
    <property type="molecule type" value="Genomic_DNA"/>
</dbReference>
<sequence length="322" mass="38679">MKLYLDYNIFSQIKKEVEEKNKTIEYNIFLDSIKNLYVYYTYAHCEELARLKYNKKELLKYYKDITKDNEIIYTAFLNGNWNCCKFKFLKEDIQKCLDRVEASDDYNNSIYQGLEEDHEAHIKNRDLKNIKFQENIFLEYKEDFLKFLSFYNESINKKFEIAKLGYIYLITGVLNIYTKADELAFNGAKRILQTSKIEFEWINRLINLCKDKLTINEFQKNVNKNLDCFPVIEFLIELLMKFLYTKRVATDKNGLSKFFDVTHIIFATQCDIFISGDKKLIKKAQLIYDFLKISTKIIYIEDIENDLFTKLNRILNSYKNQY</sequence>
<dbReference type="Proteomes" id="UP000067061">
    <property type="component" value="Chromosome"/>
</dbReference>
<evidence type="ECO:0000313" key="2">
    <source>
        <dbReference type="Proteomes" id="UP000067061"/>
    </source>
</evidence>
<dbReference type="AlphaFoldDB" id="A0AAC8WFI6"/>
<accession>A0AAC8WFI6</accession>
<gene>
    <name evidence="1" type="ORF">RO02_06330</name>
</gene>